<organism evidence="3 4">
    <name type="scientific">Streptomyces paromomycinus</name>
    <name type="common">Streptomyces rimosus subsp. paromomycinus</name>
    <dbReference type="NCBI Taxonomy" id="92743"/>
    <lineage>
        <taxon>Bacteria</taxon>
        <taxon>Bacillati</taxon>
        <taxon>Actinomycetota</taxon>
        <taxon>Actinomycetes</taxon>
        <taxon>Kitasatosporales</taxon>
        <taxon>Streptomycetaceae</taxon>
        <taxon>Streptomyces</taxon>
    </lineage>
</organism>
<dbReference type="RefSeq" id="WP_125053154.1">
    <property type="nucleotide sequence ID" value="NZ_BHZD01000001.1"/>
</dbReference>
<dbReference type="Gene3D" id="1.10.600.10">
    <property type="entry name" value="Farnesyl Diphosphate Synthase"/>
    <property type="match status" value="1"/>
</dbReference>
<keyword evidence="2" id="KW-0460">Magnesium</keyword>
<dbReference type="InterPro" id="IPR008949">
    <property type="entry name" value="Isoprenoid_synthase_dom_sf"/>
</dbReference>
<evidence type="ECO:0000256" key="1">
    <source>
        <dbReference type="ARBA" id="ARBA00023239"/>
    </source>
</evidence>
<gene>
    <name evidence="3" type="ORF">GKJPGBOP_01580</name>
</gene>
<dbReference type="SFLD" id="SFLDG01020">
    <property type="entry name" value="Terpene_Cyclase_Like_2"/>
    <property type="match status" value="1"/>
</dbReference>
<evidence type="ECO:0000313" key="3">
    <source>
        <dbReference type="EMBL" id="GCD41922.1"/>
    </source>
</evidence>
<name>A0A401VXY7_STREY</name>
<dbReference type="GO" id="GO:0010333">
    <property type="term" value="F:terpene synthase activity"/>
    <property type="evidence" value="ECO:0007669"/>
    <property type="project" value="InterPro"/>
</dbReference>
<dbReference type="PANTHER" id="PTHR35201:SF4">
    <property type="entry name" value="BETA-PINACENE SYNTHASE-RELATED"/>
    <property type="match status" value="1"/>
</dbReference>
<accession>A0A401VXY7</accession>
<dbReference type="EC" id="4.2.3.-" evidence="2"/>
<keyword evidence="2" id="KW-0479">Metal-binding</keyword>
<dbReference type="EMBL" id="BHZD01000001">
    <property type="protein sequence ID" value="GCD41922.1"/>
    <property type="molecule type" value="Genomic_DNA"/>
</dbReference>
<comment type="cofactor">
    <cofactor evidence="2">
        <name>Mg(2+)</name>
        <dbReference type="ChEBI" id="CHEBI:18420"/>
    </cofactor>
</comment>
<dbReference type="AlphaFoldDB" id="A0A401VXY7"/>
<comment type="caution">
    <text evidence="3">The sequence shown here is derived from an EMBL/GenBank/DDBJ whole genome shotgun (WGS) entry which is preliminary data.</text>
</comment>
<protein>
    <recommendedName>
        <fullName evidence="2">Terpene synthase</fullName>
        <ecNumber evidence="2">4.2.3.-</ecNumber>
    </recommendedName>
</protein>
<dbReference type="Pfam" id="PF19086">
    <property type="entry name" value="Terpene_syn_C_2"/>
    <property type="match status" value="1"/>
</dbReference>
<reference evidence="3 4" key="1">
    <citation type="submission" date="2018-11" db="EMBL/GenBank/DDBJ databases">
        <title>Whole genome sequence of Streptomyces paromomycinus NBRC 15454(T).</title>
        <authorList>
            <person name="Komaki H."/>
            <person name="Tamura T."/>
        </authorList>
    </citation>
    <scope>NUCLEOTIDE SEQUENCE [LARGE SCALE GENOMIC DNA]</scope>
    <source>
        <strain evidence="3 4">NBRC 15454</strain>
    </source>
</reference>
<sequence length="331" mass="37366">MPRNIPLAMPLPHQPLPSGLEQVREAHVEWLHRHGLLPTEQSTERYLRSAVADIAAYGDPNSEDLRLSFHVCGWLFLYDDFMDAPTGSVPGHAETVTAELTSMLYRTSTPSTPLTSAFADLWRRLCTGMSESWRLRMAWTWQEVYAGMLAETVNRRLDVTLSYHEHLRVRDMSIGTTLVAAAAERTGGYEVPAGIWPAAYLSTLRHHVTRHMILTNDIFSLEKESARADANLVSLAMRERHQTREQALQSLKEAADRHIQQLHTRSAAVNDFCDRLHLPQSTRQAVTRHVEALRTWARGAYDWQCTTARYGPEEAACSAPDQPGYLSPSQP</sequence>
<keyword evidence="4" id="KW-1185">Reference proteome</keyword>
<dbReference type="Proteomes" id="UP000286746">
    <property type="component" value="Unassembled WGS sequence"/>
</dbReference>
<proteinExistence type="inferred from homology"/>
<keyword evidence="1 2" id="KW-0456">Lyase</keyword>
<dbReference type="SUPFAM" id="SSF48576">
    <property type="entry name" value="Terpenoid synthases"/>
    <property type="match status" value="1"/>
</dbReference>
<comment type="similarity">
    <text evidence="2">Belongs to the terpene synthase family.</text>
</comment>
<dbReference type="SFLD" id="SFLDS00005">
    <property type="entry name" value="Isoprenoid_Synthase_Type_I"/>
    <property type="match status" value="1"/>
</dbReference>
<dbReference type="PANTHER" id="PTHR35201">
    <property type="entry name" value="TERPENE SYNTHASE"/>
    <property type="match status" value="1"/>
</dbReference>
<evidence type="ECO:0000256" key="2">
    <source>
        <dbReference type="RuleBase" id="RU366034"/>
    </source>
</evidence>
<evidence type="ECO:0000313" key="4">
    <source>
        <dbReference type="Proteomes" id="UP000286746"/>
    </source>
</evidence>
<dbReference type="GO" id="GO:0046872">
    <property type="term" value="F:metal ion binding"/>
    <property type="evidence" value="ECO:0007669"/>
    <property type="project" value="UniProtKB-KW"/>
</dbReference>
<dbReference type="InterPro" id="IPR034686">
    <property type="entry name" value="Terpene_cyclase-like_2"/>
</dbReference>